<accession>A0A5K3ET25</accession>
<name>A0A5K3ET25_MESCO</name>
<evidence type="ECO:0000313" key="1">
    <source>
        <dbReference type="WBParaSite" id="MCU_002482-RA"/>
    </source>
</evidence>
<reference evidence="1 2" key="1">
    <citation type="submission" date="2019-11" db="UniProtKB">
        <authorList>
            <consortium name="WormBaseParasite"/>
        </authorList>
    </citation>
    <scope>IDENTIFICATION</scope>
</reference>
<dbReference type="WBParaSite" id="MCU_002482-RA">
    <property type="protein sequence ID" value="MCU_002482-RA"/>
    <property type="gene ID" value="MCU_002482"/>
</dbReference>
<proteinExistence type="predicted"/>
<organism evidence="1">
    <name type="scientific">Mesocestoides corti</name>
    <name type="common">Flatworm</name>
    <dbReference type="NCBI Taxonomy" id="53468"/>
    <lineage>
        <taxon>Eukaryota</taxon>
        <taxon>Metazoa</taxon>
        <taxon>Spiralia</taxon>
        <taxon>Lophotrochozoa</taxon>
        <taxon>Platyhelminthes</taxon>
        <taxon>Cestoda</taxon>
        <taxon>Eucestoda</taxon>
        <taxon>Cyclophyllidea</taxon>
        <taxon>Mesocestoididae</taxon>
        <taxon>Mesocestoides</taxon>
    </lineage>
</organism>
<protein>
    <submittedName>
        <fullName evidence="1 2">Ubiquinone biosynthesis protein</fullName>
    </submittedName>
</protein>
<dbReference type="WBParaSite" id="MCU_002482-RB">
    <property type="protein sequence ID" value="MCU_002482-RB"/>
    <property type="gene ID" value="MCU_002482"/>
</dbReference>
<sequence length="589" mass="66162">MSLVAQGDFDEVIPSLNDALMRHDFEHLREKFFAALSAGTYSSWDMLSWILGRIDDTSITPSLELEIFFNEAVELLSESLTTKEFVLVLLGEIESSQGLRVVTFSLPFLEKCATSLGLSDSCKVLPIFTSIRSKLHSFLSHMSMSRRSNSVKIFSDLTSRLGTSFVTIFTSNTKKTDLSLYTEELLYYFSEALYFVNTTDESLPIFHNFLRVLHLCSDGLYSQCYEIFRHVLVNSDIGSPPSKFTDANRAWLHVLGLCLTSDSERPYWPTVLTKKHQLTFFVSVSSPYVQKIADTLAKGSPLSILQVKSLIRTQEHILCLASKVHACLTTDWWSPFPTSLIKNLESISKHPISSVKLPVEVKNCISVIESLLSASSITARCQVFSGLVSRSLEPFHCGIRAHVITLFKDFLHKTWLKVQDIGLGALILEEQHLGEVNVTLPFDSSYLRAMCDSIFQYPLPNCDNSVYDQFSWLMAALNLAIYVSIRTKSVSAVPCTDEVKQIARNVSLAFSRPDAKGKSTMRTHFLDPLVSDVVSVSNRYKMAEREYAEKPDPSTIAPGAPSLQECQINLLRFRLLMDTISRVGEFPVN</sequence>
<evidence type="ECO:0000313" key="2">
    <source>
        <dbReference type="WBParaSite" id="MCU_002482-RB"/>
    </source>
</evidence>
<dbReference type="AlphaFoldDB" id="A0A5K3ET25"/>